<sequence>MKILVPSDSNSLLKVVASSEDEFYDFREPVYNMTGSSDVDVDMERPRLTTDDLQKIERLSRLDEALKKAPLETQVLLNDILKGRSTLASQLERVGSIPPRFASTPEETGPMMKKDASFDKVQCRVYLPLLVTEEAVYMKIYQSIPEPQRQRIRGYWIKCGRNNSFDHKEMLEECNKKYFDKIGAEKADKKLRTMRQGKSQFFRHFLQEWELQLEFSGGCDWPDSFKIRQLKQSLSKLSEKTDVLELPNDDYQEWIDKIAEVAANMESRENFGRKGESRLTQYVNRSGIQLNDFQLTSNPTVAASKSSALNVDSDGDVVMGGMKIDLQSIASLIACLNFSDKGKTKITPKPGPKTPAPWRTEKELAYFRENRLCSR</sequence>
<feature type="non-terminal residue" evidence="1">
    <location>
        <position position="375"/>
    </location>
</feature>
<comment type="caution">
    <text evidence="1">The sequence shown here is derived from an EMBL/GenBank/DDBJ whole genome shotgun (WGS) entry which is preliminary data.</text>
</comment>
<reference evidence="1 2" key="1">
    <citation type="submission" date="2017-10" db="EMBL/GenBank/DDBJ databases">
        <title>Development of genomic resources for the powdery mildew, Erysiphe pulchra.</title>
        <authorList>
            <person name="Wadl P.A."/>
            <person name="Mack B.M."/>
            <person name="Moore G."/>
            <person name="Beltz S.B."/>
        </authorList>
    </citation>
    <scope>NUCLEOTIDE SEQUENCE [LARGE SCALE GENOMIC DNA]</scope>
    <source>
        <strain evidence="1">Cflorida</strain>
    </source>
</reference>
<evidence type="ECO:0000313" key="1">
    <source>
        <dbReference type="EMBL" id="POS83352.1"/>
    </source>
</evidence>
<evidence type="ECO:0008006" key="3">
    <source>
        <dbReference type="Google" id="ProtNLM"/>
    </source>
</evidence>
<gene>
    <name evidence="1" type="ORF">EPUL_005054</name>
</gene>
<name>A0A2S4PMR6_9PEZI</name>
<accession>A0A2S4PMR6</accession>
<dbReference type="Proteomes" id="UP000237438">
    <property type="component" value="Unassembled WGS sequence"/>
</dbReference>
<protein>
    <recommendedName>
        <fullName evidence="3">Retrotransposon gag domain-containing protein</fullName>
    </recommendedName>
</protein>
<keyword evidence="2" id="KW-1185">Reference proteome</keyword>
<dbReference type="AlphaFoldDB" id="A0A2S4PMR6"/>
<dbReference type="EMBL" id="PEDP01001665">
    <property type="protein sequence ID" value="POS83352.1"/>
    <property type="molecule type" value="Genomic_DNA"/>
</dbReference>
<organism evidence="1 2">
    <name type="scientific">Erysiphe pulchra</name>
    <dbReference type="NCBI Taxonomy" id="225359"/>
    <lineage>
        <taxon>Eukaryota</taxon>
        <taxon>Fungi</taxon>
        <taxon>Dikarya</taxon>
        <taxon>Ascomycota</taxon>
        <taxon>Pezizomycotina</taxon>
        <taxon>Leotiomycetes</taxon>
        <taxon>Erysiphales</taxon>
        <taxon>Erysiphaceae</taxon>
        <taxon>Erysiphe</taxon>
    </lineage>
</organism>
<dbReference type="OrthoDB" id="5269073at2759"/>
<evidence type="ECO:0000313" key="2">
    <source>
        <dbReference type="Proteomes" id="UP000237438"/>
    </source>
</evidence>
<proteinExistence type="predicted"/>